<evidence type="ECO:0000313" key="2">
    <source>
        <dbReference type="EMBL" id="KAK3272063.1"/>
    </source>
</evidence>
<dbReference type="AlphaFoldDB" id="A0AAE0G679"/>
<feature type="region of interest" description="Disordered" evidence="1">
    <location>
        <begin position="1"/>
        <end position="39"/>
    </location>
</feature>
<sequence length="209" mass="23677">MMPLFLAHGALSENSRKRPSRPRSAQARREFKDFQATRAQTKQELEAMCAPLSSRKEYFPRGAVPTVPENTASKGALSLDDKPERRPVTAAPGLHQPSDESESSDAKEDFSEVQEESEEAFKKWDEEDRKKWREVEARAKLLRERRNQRMDSGGASESLPMRPSGARTLQPITPKLAYCSVFWALYTSKAAFELFYSVKFLSGQNPDTC</sequence>
<dbReference type="Proteomes" id="UP001190700">
    <property type="component" value="Unassembled WGS sequence"/>
</dbReference>
<gene>
    <name evidence="2" type="ORF">CYMTET_19616</name>
</gene>
<reference evidence="2 3" key="1">
    <citation type="journal article" date="2015" name="Genome Biol. Evol.">
        <title>Comparative Genomics of a Bacterivorous Green Alga Reveals Evolutionary Causalities and Consequences of Phago-Mixotrophic Mode of Nutrition.</title>
        <authorList>
            <person name="Burns J.A."/>
            <person name="Paasch A."/>
            <person name="Narechania A."/>
            <person name="Kim E."/>
        </authorList>
    </citation>
    <scope>NUCLEOTIDE SEQUENCE [LARGE SCALE GENOMIC DNA]</scope>
    <source>
        <strain evidence="2 3">PLY_AMNH</strain>
    </source>
</reference>
<proteinExistence type="predicted"/>
<name>A0AAE0G679_9CHLO</name>
<protein>
    <submittedName>
        <fullName evidence="2">Uncharacterized protein</fullName>
    </submittedName>
</protein>
<evidence type="ECO:0000313" key="3">
    <source>
        <dbReference type="Proteomes" id="UP001190700"/>
    </source>
</evidence>
<accession>A0AAE0G679</accession>
<evidence type="ECO:0000256" key="1">
    <source>
        <dbReference type="SAM" id="MobiDB-lite"/>
    </source>
</evidence>
<comment type="caution">
    <text evidence="2">The sequence shown here is derived from an EMBL/GenBank/DDBJ whole genome shotgun (WGS) entry which is preliminary data.</text>
</comment>
<feature type="region of interest" description="Disordered" evidence="1">
    <location>
        <begin position="143"/>
        <end position="166"/>
    </location>
</feature>
<keyword evidence="3" id="KW-1185">Reference proteome</keyword>
<organism evidence="2 3">
    <name type="scientific">Cymbomonas tetramitiformis</name>
    <dbReference type="NCBI Taxonomy" id="36881"/>
    <lineage>
        <taxon>Eukaryota</taxon>
        <taxon>Viridiplantae</taxon>
        <taxon>Chlorophyta</taxon>
        <taxon>Pyramimonadophyceae</taxon>
        <taxon>Pyramimonadales</taxon>
        <taxon>Pyramimonadaceae</taxon>
        <taxon>Cymbomonas</taxon>
    </lineage>
</organism>
<feature type="region of interest" description="Disordered" evidence="1">
    <location>
        <begin position="52"/>
        <end position="126"/>
    </location>
</feature>
<dbReference type="EMBL" id="LGRX02009182">
    <property type="protein sequence ID" value="KAK3272063.1"/>
    <property type="molecule type" value="Genomic_DNA"/>
</dbReference>
<feature type="compositionally biased region" description="Basic and acidic residues" evidence="1">
    <location>
        <begin position="27"/>
        <end position="39"/>
    </location>
</feature>